<evidence type="ECO:0000256" key="1">
    <source>
        <dbReference type="SAM" id="MobiDB-lite"/>
    </source>
</evidence>
<evidence type="ECO:0000313" key="2">
    <source>
        <dbReference type="EMBL" id="UOE21082.1"/>
    </source>
</evidence>
<protein>
    <submittedName>
        <fullName evidence="2">Uncharacterized protein</fullName>
    </submittedName>
</protein>
<organism evidence="2 3">
    <name type="scientific">Thermobifida halotolerans</name>
    <dbReference type="NCBI Taxonomy" id="483545"/>
    <lineage>
        <taxon>Bacteria</taxon>
        <taxon>Bacillati</taxon>
        <taxon>Actinomycetota</taxon>
        <taxon>Actinomycetes</taxon>
        <taxon>Streptosporangiales</taxon>
        <taxon>Nocardiopsidaceae</taxon>
        <taxon>Thermobifida</taxon>
    </lineage>
</organism>
<dbReference type="KEGG" id="thao:NI17_008020"/>
<dbReference type="Proteomes" id="UP000265719">
    <property type="component" value="Chromosome"/>
</dbReference>
<feature type="compositionally biased region" description="Basic and acidic residues" evidence="1">
    <location>
        <begin position="8"/>
        <end position="32"/>
    </location>
</feature>
<dbReference type="OrthoDB" id="4291069at2"/>
<dbReference type="AlphaFoldDB" id="A0A399FZD0"/>
<accession>A0A399FZD0</accession>
<name>A0A399FZD0_9ACTN</name>
<feature type="region of interest" description="Disordered" evidence="1">
    <location>
        <begin position="1"/>
        <end position="32"/>
    </location>
</feature>
<reference evidence="2" key="1">
    <citation type="submission" date="2020-10" db="EMBL/GenBank/DDBJ databases">
        <title>De novo genome project of the cellulose decomposer Thermobifida halotolerans type strain.</title>
        <authorList>
            <person name="Nagy I."/>
            <person name="Horvath B."/>
            <person name="Kukolya J."/>
            <person name="Nagy I."/>
            <person name="Orsini M."/>
        </authorList>
    </citation>
    <scope>NUCLEOTIDE SEQUENCE</scope>
    <source>
        <strain evidence="2">DSM 44931</strain>
    </source>
</reference>
<evidence type="ECO:0000313" key="3">
    <source>
        <dbReference type="Proteomes" id="UP000265719"/>
    </source>
</evidence>
<dbReference type="RefSeq" id="WP_119268141.1">
    <property type="nucleotide sequence ID" value="NZ_CP063196.1"/>
</dbReference>
<dbReference type="EMBL" id="CP063196">
    <property type="protein sequence ID" value="UOE21082.1"/>
    <property type="molecule type" value="Genomic_DNA"/>
</dbReference>
<sequence length="228" mass="25764">MTAQSVFDKAHALQSEARRLDTSAKGEEDARRVNQRVQELRATLRDLDRQLQLARALRKRTTAQVDLSGMEDGYAEFARKAGNGLPKDPTFNAARRRVEAVTKLLSEKNLLAWQEWTQQQLAKLPTDRLVMLPGDQQRSLRTTLRNLDALAKRPSDRLSTSDITEFTASYERVSEELAEAPEPPTPLLTLLEKLASDEVPLSEVTDEEIVLLRECGLDRVVKLRRSGM</sequence>
<gene>
    <name evidence="2" type="ORF">NI17_008020</name>
</gene>
<keyword evidence="3" id="KW-1185">Reference proteome</keyword>
<proteinExistence type="predicted"/>